<evidence type="ECO:0000313" key="2">
    <source>
        <dbReference type="Proteomes" id="UP001500547"/>
    </source>
</evidence>
<dbReference type="EMBL" id="BAABLD010000008">
    <property type="protein sequence ID" value="GAA5166987.1"/>
    <property type="molecule type" value="Genomic_DNA"/>
</dbReference>
<name>A0ABP9QTX5_9RHOO</name>
<accession>A0ABP9QTX5</accession>
<protein>
    <submittedName>
        <fullName evidence="1">Uncharacterized protein</fullName>
    </submittedName>
</protein>
<evidence type="ECO:0000313" key="1">
    <source>
        <dbReference type="EMBL" id="GAA5166987.1"/>
    </source>
</evidence>
<sequence>MHHVCLQQSLCANLPQSLESASGFVLQKEIYGIGISLASPKVPFAGFCLRLRVFDNSGYGVLHGAQSARTNAAVRCSATKQAQDSIDHVVLAQQSDGVEAPDRSPQR</sequence>
<keyword evidence="2" id="KW-1185">Reference proteome</keyword>
<proteinExistence type="predicted"/>
<dbReference type="Proteomes" id="UP001500547">
    <property type="component" value="Unassembled WGS sequence"/>
</dbReference>
<gene>
    <name evidence="1" type="ORF">GCM10025770_24900</name>
</gene>
<comment type="caution">
    <text evidence="1">The sequence shown here is derived from an EMBL/GenBank/DDBJ whole genome shotgun (WGS) entry which is preliminary data.</text>
</comment>
<organism evidence="1 2">
    <name type="scientific">Viridibacterium curvum</name>
    <dbReference type="NCBI Taxonomy" id="1101404"/>
    <lineage>
        <taxon>Bacteria</taxon>
        <taxon>Pseudomonadati</taxon>
        <taxon>Pseudomonadota</taxon>
        <taxon>Betaproteobacteria</taxon>
        <taxon>Rhodocyclales</taxon>
        <taxon>Rhodocyclaceae</taxon>
        <taxon>Viridibacterium</taxon>
    </lineage>
</organism>
<reference evidence="2" key="1">
    <citation type="journal article" date="2019" name="Int. J. Syst. Evol. Microbiol.">
        <title>The Global Catalogue of Microorganisms (GCM) 10K type strain sequencing project: providing services to taxonomists for standard genome sequencing and annotation.</title>
        <authorList>
            <consortium name="The Broad Institute Genomics Platform"/>
            <consortium name="The Broad Institute Genome Sequencing Center for Infectious Disease"/>
            <person name="Wu L."/>
            <person name="Ma J."/>
        </authorList>
    </citation>
    <scope>NUCLEOTIDE SEQUENCE [LARGE SCALE GENOMIC DNA]</scope>
    <source>
        <strain evidence="2">JCM 18715</strain>
    </source>
</reference>